<sequence length="308" mass="35739">MVKQGKKRFLVDRSNWMGELRENVRESVILSKLSIPGTHNSFTYSLNKTSVIGPDSPEWLQSLGKYLPIVRPYFFLWSRCQNLDVNNQLMVGVRYFDIRLAVKSKREIRVIHALYGDEISPLLQKIRDFLQIHKDEVVILDFQHMYAFKEEHHNQLEALIDVTFGKWICPHSVAKEQLTLNFLKSKDIRVIVIYPGNRRHYWSRSDCLNPWPNTVSPKKMLSFLNERLPLRDPNILYVSQGILTPDGSFILKHLLSSLRKALAPLASSAIVDSWLPIVKTNNIVIIDYIVDYPSFIDSILRKNAVHSQ</sequence>
<dbReference type="SUPFAM" id="SSF51695">
    <property type="entry name" value="PLC-like phosphodiesterases"/>
    <property type="match status" value="1"/>
</dbReference>
<dbReference type="PANTHER" id="PTHR13593:SF113">
    <property type="entry name" value="SI:DKEY-266F7.9"/>
    <property type="match status" value="1"/>
</dbReference>
<evidence type="ECO:0000313" key="2">
    <source>
        <dbReference type="EMBL" id="ADD38404.1"/>
    </source>
</evidence>
<dbReference type="InterPro" id="IPR017946">
    <property type="entry name" value="PLC-like_Pdiesterase_TIM-brl"/>
</dbReference>
<gene>
    <name evidence="2" type="primary">PLCX3</name>
</gene>
<dbReference type="InterPro" id="IPR000909">
    <property type="entry name" value="PLipase_C_PInositol-sp_X_dom"/>
</dbReference>
<dbReference type="OrthoDB" id="1046782at2759"/>
<dbReference type="GO" id="GO:0006629">
    <property type="term" value="P:lipid metabolic process"/>
    <property type="evidence" value="ECO:0007669"/>
    <property type="project" value="InterPro"/>
</dbReference>
<dbReference type="PANTHER" id="PTHR13593">
    <property type="match status" value="1"/>
</dbReference>
<protein>
    <submittedName>
        <fullName evidence="2">PI-PLC X domain-containing protein 3</fullName>
    </submittedName>
</protein>
<dbReference type="AlphaFoldDB" id="D3PIL8"/>
<accession>D3PIL8</accession>
<dbReference type="InterPro" id="IPR042158">
    <property type="entry name" value="PLCXD1/2/3"/>
</dbReference>
<reference evidence="2" key="1">
    <citation type="submission" date="2010-03" db="EMBL/GenBank/DDBJ databases">
        <title>Atlantic Lepeophtheirus salmonis ESTs and full-length cDNAs.</title>
        <authorList>
            <person name="Yasuike M."/>
            <person name="von Schalburg K."/>
            <person name="Cooper G."/>
            <person name="Leong J."/>
            <person name="Nilsen F."/>
            <person name="Jones S.R.M."/>
            <person name="Koop B.F."/>
        </authorList>
    </citation>
    <scope>NUCLEOTIDE SEQUENCE</scope>
    <source>
        <strain evidence="2">Atlantic form</strain>
        <tissue evidence="2">Mixed tissue</tissue>
    </source>
</reference>
<dbReference type="SMART" id="SM00148">
    <property type="entry name" value="PLCXc"/>
    <property type="match status" value="1"/>
</dbReference>
<dbReference type="Gene3D" id="3.20.20.190">
    <property type="entry name" value="Phosphatidylinositol (PI) phosphodiesterase"/>
    <property type="match status" value="1"/>
</dbReference>
<dbReference type="GO" id="GO:0008081">
    <property type="term" value="F:phosphoric diester hydrolase activity"/>
    <property type="evidence" value="ECO:0007669"/>
    <property type="project" value="InterPro"/>
</dbReference>
<dbReference type="InterPro" id="IPR051057">
    <property type="entry name" value="PI-PLC_domain"/>
</dbReference>
<feature type="domain" description="Phosphatidylinositol-specific phospholipase C X" evidence="1">
    <location>
        <begin position="30"/>
        <end position="186"/>
    </location>
</feature>
<dbReference type="Pfam" id="PF00388">
    <property type="entry name" value="PI-PLC-X"/>
    <property type="match status" value="1"/>
</dbReference>
<name>D3PIL8_LEPSM</name>
<organism evidence="2">
    <name type="scientific">Lepeophtheirus salmonis</name>
    <name type="common">Salmon louse</name>
    <name type="synonym">Caligus salmonis</name>
    <dbReference type="NCBI Taxonomy" id="72036"/>
    <lineage>
        <taxon>Eukaryota</taxon>
        <taxon>Metazoa</taxon>
        <taxon>Ecdysozoa</taxon>
        <taxon>Arthropoda</taxon>
        <taxon>Crustacea</taxon>
        <taxon>Multicrustacea</taxon>
        <taxon>Hexanauplia</taxon>
        <taxon>Copepoda</taxon>
        <taxon>Siphonostomatoida</taxon>
        <taxon>Caligidae</taxon>
        <taxon>Lepeophtheirus</taxon>
    </lineage>
</organism>
<dbReference type="OMA" id="PWPNTRN"/>
<dbReference type="CDD" id="cd08616">
    <property type="entry name" value="PI-PLCXD1c"/>
    <property type="match status" value="1"/>
</dbReference>
<evidence type="ECO:0000259" key="1">
    <source>
        <dbReference type="SMART" id="SM00148"/>
    </source>
</evidence>
<dbReference type="EMBL" id="BT121474">
    <property type="protein sequence ID" value="ADD38404.1"/>
    <property type="molecule type" value="mRNA"/>
</dbReference>
<proteinExistence type="evidence at transcript level"/>